<gene>
    <name evidence="3" type="ORF">AFUS01_LOCUS46222</name>
</gene>
<evidence type="ECO:0000259" key="2">
    <source>
        <dbReference type="PROSITE" id="PS51352"/>
    </source>
</evidence>
<comment type="similarity">
    <text evidence="1">Belongs to the protein disulfide isomerase family.</text>
</comment>
<dbReference type="PROSITE" id="PS51352">
    <property type="entry name" value="THIOREDOXIN_2"/>
    <property type="match status" value="1"/>
</dbReference>
<feature type="domain" description="Thioredoxin" evidence="2">
    <location>
        <begin position="29"/>
        <end position="147"/>
    </location>
</feature>
<dbReference type="PROSITE" id="PS00194">
    <property type="entry name" value="THIOREDOXIN_1"/>
    <property type="match status" value="1"/>
</dbReference>
<dbReference type="EMBL" id="CAJVCH010571264">
    <property type="protein sequence ID" value="CAG7837052.1"/>
    <property type="molecule type" value="Genomic_DNA"/>
</dbReference>
<organism evidence="3 4">
    <name type="scientific">Allacma fusca</name>
    <dbReference type="NCBI Taxonomy" id="39272"/>
    <lineage>
        <taxon>Eukaryota</taxon>
        <taxon>Metazoa</taxon>
        <taxon>Ecdysozoa</taxon>
        <taxon>Arthropoda</taxon>
        <taxon>Hexapoda</taxon>
        <taxon>Collembola</taxon>
        <taxon>Symphypleona</taxon>
        <taxon>Sminthuridae</taxon>
        <taxon>Allacma</taxon>
    </lineage>
</organism>
<dbReference type="GO" id="GO:0003756">
    <property type="term" value="F:protein disulfide isomerase activity"/>
    <property type="evidence" value="ECO:0007669"/>
    <property type="project" value="TreeGrafter"/>
</dbReference>
<sequence>MLRAFFGFFGLKEDMIEDMRRSRSTRAIAKDWDGIPGQEYVYKLSEGNYSNFLKSHESALVMFYAPWCGHCKVIKPEYALAAMNLARSSIPAALASCDCDESPKMVERFQLSGYPTVIHFRNGRPQGEYNQGRSAMDIINFMTSQARVRDEF</sequence>
<reference evidence="3" key="1">
    <citation type="submission" date="2021-06" db="EMBL/GenBank/DDBJ databases">
        <authorList>
            <person name="Hodson N. C."/>
            <person name="Mongue J. A."/>
            <person name="Jaron S. K."/>
        </authorList>
    </citation>
    <scope>NUCLEOTIDE SEQUENCE</scope>
</reference>
<dbReference type="PANTHER" id="PTHR45672">
    <property type="entry name" value="PROTEIN DISULFIDE-ISOMERASE C17H9.14C-RELATED"/>
    <property type="match status" value="1"/>
</dbReference>
<dbReference type="OrthoDB" id="427280at2759"/>
<name>A0A8J2LV00_9HEXA</name>
<dbReference type="Proteomes" id="UP000708208">
    <property type="component" value="Unassembled WGS sequence"/>
</dbReference>
<dbReference type="InterPro" id="IPR013766">
    <property type="entry name" value="Thioredoxin_domain"/>
</dbReference>
<dbReference type="PANTHER" id="PTHR45672:SF2">
    <property type="entry name" value="PROTEIN DISULFIDE-ISOMERASE A5"/>
    <property type="match status" value="1"/>
</dbReference>
<accession>A0A8J2LV00</accession>
<comment type="caution">
    <text evidence="3">The sequence shown here is derived from an EMBL/GenBank/DDBJ whole genome shotgun (WGS) entry which is preliminary data.</text>
</comment>
<keyword evidence="4" id="KW-1185">Reference proteome</keyword>
<dbReference type="AlphaFoldDB" id="A0A8J2LV00"/>
<dbReference type="Pfam" id="PF00085">
    <property type="entry name" value="Thioredoxin"/>
    <property type="match status" value="1"/>
</dbReference>
<dbReference type="InterPro" id="IPR017937">
    <property type="entry name" value="Thioredoxin_CS"/>
</dbReference>
<proteinExistence type="inferred from homology"/>
<evidence type="ECO:0000256" key="1">
    <source>
        <dbReference type="ARBA" id="ARBA00006347"/>
    </source>
</evidence>
<dbReference type="InterPro" id="IPR051063">
    <property type="entry name" value="PDI"/>
</dbReference>
<evidence type="ECO:0000313" key="3">
    <source>
        <dbReference type="EMBL" id="CAG7837052.1"/>
    </source>
</evidence>
<evidence type="ECO:0000313" key="4">
    <source>
        <dbReference type="Proteomes" id="UP000708208"/>
    </source>
</evidence>
<dbReference type="GO" id="GO:0005783">
    <property type="term" value="C:endoplasmic reticulum"/>
    <property type="evidence" value="ECO:0007669"/>
    <property type="project" value="TreeGrafter"/>
</dbReference>
<dbReference type="GO" id="GO:0006457">
    <property type="term" value="P:protein folding"/>
    <property type="evidence" value="ECO:0007669"/>
    <property type="project" value="TreeGrafter"/>
</dbReference>
<protein>
    <recommendedName>
        <fullName evidence="2">Thioredoxin domain-containing protein</fullName>
    </recommendedName>
</protein>